<dbReference type="WBParaSite" id="maker-unitig_3678-snap-gene-0.2-mRNA-1">
    <property type="protein sequence ID" value="maker-unitig_3678-snap-gene-0.2-mRNA-1"/>
    <property type="gene ID" value="maker-unitig_3678-snap-gene-0.2"/>
</dbReference>
<feature type="compositionally biased region" description="Polar residues" evidence="1">
    <location>
        <begin position="87"/>
        <end position="100"/>
    </location>
</feature>
<evidence type="ECO:0000256" key="1">
    <source>
        <dbReference type="SAM" id="MobiDB-lite"/>
    </source>
</evidence>
<proteinExistence type="predicted"/>
<sequence>MRWPGSCSEGCELPADAALSGADGGQDCWKLGFFPDSDWPRQLQPYTVARQPTSQDSTELAELWASLTSQPTSLFYADNLATNAQKMSNSEWRPTRSPTLSTSVSITSQNSSVDGGETPPPLPPKPNSLTSSSLMWQNSQPADWDLAESLAAGRPGDPLWQLPVRADITGSRMPGWEKSTTKNEKVAVFRIRLTPKGYQVSNGHNERLHVSMEALLFHHHIFPIQVAPPQQQEVLLRRPYDLEVLKASPEEGTYALRRDTEGQSVAVLCVKQNHQILKLRISADQDGKQYGFQNDDKTQEGDNSLQKLASRFRPLEGVLLLPPAAAVADTETALQATAAATAAAEAEAADRVCRMQGGNFQLLLRRKDSQKQQPQPASHSAINAPFVEYALLLVRDDKGAVQKFRLMERDTDLSFGPQKLYSLLEKPELVTDSLEKMISLLCVSARILSPDIMFLFMS</sequence>
<dbReference type="AlphaFoldDB" id="A0A1I8FKK4"/>
<accession>A0A1I8FKK4</accession>
<protein>
    <submittedName>
        <fullName evidence="3">SH2 domain-containing protein</fullName>
    </submittedName>
</protein>
<dbReference type="Proteomes" id="UP000095280">
    <property type="component" value="Unplaced"/>
</dbReference>
<name>A0A1I8FKK4_9PLAT</name>
<reference evidence="3" key="1">
    <citation type="submission" date="2016-11" db="UniProtKB">
        <authorList>
            <consortium name="WormBaseParasite"/>
        </authorList>
    </citation>
    <scope>IDENTIFICATION</scope>
</reference>
<organism evidence="2 3">
    <name type="scientific">Macrostomum lignano</name>
    <dbReference type="NCBI Taxonomy" id="282301"/>
    <lineage>
        <taxon>Eukaryota</taxon>
        <taxon>Metazoa</taxon>
        <taxon>Spiralia</taxon>
        <taxon>Lophotrochozoa</taxon>
        <taxon>Platyhelminthes</taxon>
        <taxon>Rhabditophora</taxon>
        <taxon>Macrostomorpha</taxon>
        <taxon>Macrostomida</taxon>
        <taxon>Macrostomidae</taxon>
        <taxon>Macrostomum</taxon>
    </lineage>
</organism>
<feature type="compositionally biased region" description="Low complexity" evidence="1">
    <location>
        <begin position="101"/>
        <end position="113"/>
    </location>
</feature>
<feature type="region of interest" description="Disordered" evidence="1">
    <location>
        <begin position="87"/>
        <end position="133"/>
    </location>
</feature>
<evidence type="ECO:0000313" key="3">
    <source>
        <dbReference type="WBParaSite" id="maker-unitig_3678-snap-gene-0.2-mRNA-1"/>
    </source>
</evidence>
<keyword evidence="2" id="KW-1185">Reference proteome</keyword>
<evidence type="ECO:0000313" key="2">
    <source>
        <dbReference type="Proteomes" id="UP000095280"/>
    </source>
</evidence>